<dbReference type="EMBL" id="FMAC01000007">
    <property type="protein sequence ID" value="SCB30096.1"/>
    <property type="molecule type" value="Genomic_DNA"/>
</dbReference>
<protein>
    <submittedName>
        <fullName evidence="2">Uncharacterized protein</fullName>
    </submittedName>
</protein>
<reference evidence="3" key="1">
    <citation type="submission" date="2016-08" db="EMBL/GenBank/DDBJ databases">
        <authorList>
            <person name="Varghese N."/>
            <person name="Submissions Spin"/>
        </authorList>
    </citation>
    <scope>NUCLEOTIDE SEQUENCE [LARGE SCALE GENOMIC DNA]</scope>
    <source>
        <strain evidence="3">CCBAU 57015</strain>
    </source>
</reference>
<dbReference type="RefSeq" id="WP_075854992.1">
    <property type="nucleotide sequence ID" value="NZ_FMAC01000007.1"/>
</dbReference>
<name>A0A1C3VQN2_9HYPH</name>
<accession>A0A1C3VQN2</accession>
<feature type="region of interest" description="Disordered" evidence="1">
    <location>
        <begin position="53"/>
        <end position="96"/>
    </location>
</feature>
<dbReference type="AlphaFoldDB" id="A0A1C3VQN2"/>
<organism evidence="2 3">
    <name type="scientific">Rhizobium hainanense</name>
    <dbReference type="NCBI Taxonomy" id="52131"/>
    <lineage>
        <taxon>Bacteria</taxon>
        <taxon>Pseudomonadati</taxon>
        <taxon>Pseudomonadota</taxon>
        <taxon>Alphaproteobacteria</taxon>
        <taxon>Hyphomicrobiales</taxon>
        <taxon>Rhizobiaceae</taxon>
        <taxon>Rhizobium/Agrobacterium group</taxon>
        <taxon>Rhizobium</taxon>
    </lineage>
</organism>
<evidence type="ECO:0000256" key="1">
    <source>
        <dbReference type="SAM" id="MobiDB-lite"/>
    </source>
</evidence>
<evidence type="ECO:0000313" key="3">
    <source>
        <dbReference type="Proteomes" id="UP000186228"/>
    </source>
</evidence>
<gene>
    <name evidence="2" type="ORF">GA0061100_107230</name>
</gene>
<proteinExistence type="predicted"/>
<evidence type="ECO:0000313" key="2">
    <source>
        <dbReference type="EMBL" id="SCB30096.1"/>
    </source>
</evidence>
<keyword evidence="3" id="KW-1185">Reference proteome</keyword>
<dbReference type="OrthoDB" id="8398610at2"/>
<dbReference type="Proteomes" id="UP000186228">
    <property type="component" value="Unassembled WGS sequence"/>
</dbReference>
<sequence>MMHPNKIIAVTIILLLAGTLGAADVLASSQPIIRRSGFSETQIPQVKGRIPVRKNGALEKGPAAKAPAKPNPSASTQNGAATCGPDNAQSEICRKK</sequence>
<feature type="compositionally biased region" description="Low complexity" evidence="1">
    <location>
        <begin position="63"/>
        <end position="75"/>
    </location>
</feature>